<sequence length="386" mass="38992">MSPTDKKTNQPAGPMPFGAVSYGKTVPGLVGPAGEPVHAANVTAAAGQMPVGKADPGVVRISSGSKSTGVQQAAGAAAAGGAGLYTPGVNGPLAGGGCADGSCGLGGPGPEAYGPMANGIGRMLGHGGIYPVPAMGVPGAVAFPAGLAGPGSGMYGPMYTGQRSSIRFANPAGMRVTWQGPGGMFIEPAPLESPARYNFAQGGIYRLRLTGIPKLPGKQYYPTLEVYPATPKTITYLSHNTVPVSFTDEDFGQVNDGNLVVKVIYLPDEKFQDIAALAGADEVVSTRLEPGVNPIDEANRRGTILAVIRIGNIDLQDPNTPAMDAPVGMSPRPAVPTTPPVTTPPMTPGTPKVPAPLPNAVKNPGVIVIPSAPVSRSTVSPVPTLP</sequence>
<protein>
    <submittedName>
        <fullName evidence="1">Uncharacterized protein</fullName>
    </submittedName>
</protein>
<dbReference type="Proteomes" id="UP000214646">
    <property type="component" value="Unassembled WGS sequence"/>
</dbReference>
<reference evidence="2" key="1">
    <citation type="submission" date="2017-06" db="EMBL/GenBank/DDBJ databases">
        <title>Genome analysis of Fimbriiglobus ruber SP5, the first member of the order Planctomycetales with confirmed chitinolytic capability.</title>
        <authorList>
            <person name="Ravin N.V."/>
            <person name="Rakitin A.L."/>
            <person name="Ivanova A.A."/>
            <person name="Beletsky A.V."/>
            <person name="Kulichevskaya I.S."/>
            <person name="Mardanov A.V."/>
            <person name="Dedysh S.N."/>
        </authorList>
    </citation>
    <scope>NUCLEOTIDE SEQUENCE [LARGE SCALE GENOMIC DNA]</scope>
    <source>
        <strain evidence="2">SP5</strain>
    </source>
</reference>
<gene>
    <name evidence="1" type="ORF">FRUB_01125</name>
</gene>
<accession>A0A225EBN6</accession>
<evidence type="ECO:0000313" key="2">
    <source>
        <dbReference type="Proteomes" id="UP000214646"/>
    </source>
</evidence>
<dbReference type="AlphaFoldDB" id="A0A225EBN6"/>
<keyword evidence="2" id="KW-1185">Reference proteome</keyword>
<evidence type="ECO:0000313" key="1">
    <source>
        <dbReference type="EMBL" id="OWK47426.1"/>
    </source>
</evidence>
<organism evidence="1 2">
    <name type="scientific">Fimbriiglobus ruber</name>
    <dbReference type="NCBI Taxonomy" id="1908690"/>
    <lineage>
        <taxon>Bacteria</taxon>
        <taxon>Pseudomonadati</taxon>
        <taxon>Planctomycetota</taxon>
        <taxon>Planctomycetia</taxon>
        <taxon>Gemmatales</taxon>
        <taxon>Gemmataceae</taxon>
        <taxon>Fimbriiglobus</taxon>
    </lineage>
</organism>
<name>A0A225EBN6_9BACT</name>
<proteinExistence type="predicted"/>
<dbReference type="EMBL" id="NIDE01000001">
    <property type="protein sequence ID" value="OWK47426.1"/>
    <property type="molecule type" value="Genomic_DNA"/>
</dbReference>
<comment type="caution">
    <text evidence="1">The sequence shown here is derived from an EMBL/GenBank/DDBJ whole genome shotgun (WGS) entry which is preliminary data.</text>
</comment>